<evidence type="ECO:0000313" key="6">
    <source>
        <dbReference type="EMBL" id="CAH0386848.1"/>
    </source>
</evidence>
<reference evidence="6" key="1">
    <citation type="submission" date="2021-12" db="EMBL/GenBank/DDBJ databases">
        <authorList>
            <person name="King R."/>
        </authorList>
    </citation>
    <scope>NUCLEOTIDE SEQUENCE</scope>
</reference>
<evidence type="ECO:0000259" key="5">
    <source>
        <dbReference type="PROSITE" id="PS50102"/>
    </source>
</evidence>
<dbReference type="Proteomes" id="UP001152759">
    <property type="component" value="Chromosome 3"/>
</dbReference>
<dbReference type="OrthoDB" id="10039782at2759"/>
<gene>
    <name evidence="6" type="ORF">BEMITA_LOCUS5914</name>
</gene>
<feature type="region of interest" description="Disordered" evidence="4">
    <location>
        <begin position="660"/>
        <end position="689"/>
    </location>
</feature>
<dbReference type="InterPro" id="IPR056611">
    <property type="entry name" value="ENOX1/2_dom"/>
</dbReference>
<keyword evidence="1 2" id="KW-0694">RNA-binding</keyword>
<dbReference type="InterPro" id="IPR035979">
    <property type="entry name" value="RBD_domain_sf"/>
</dbReference>
<evidence type="ECO:0000256" key="2">
    <source>
        <dbReference type="PROSITE-ProRule" id="PRU00176"/>
    </source>
</evidence>
<feature type="compositionally biased region" description="Gly residues" evidence="4">
    <location>
        <begin position="209"/>
        <end position="220"/>
    </location>
</feature>
<dbReference type="GO" id="GO:0016491">
    <property type="term" value="F:oxidoreductase activity"/>
    <property type="evidence" value="ECO:0007669"/>
    <property type="project" value="InterPro"/>
</dbReference>
<dbReference type="SMART" id="SM00360">
    <property type="entry name" value="RRM"/>
    <property type="match status" value="1"/>
</dbReference>
<feature type="coiled-coil region" evidence="3">
    <location>
        <begin position="589"/>
        <end position="648"/>
    </location>
</feature>
<dbReference type="GO" id="GO:0009897">
    <property type="term" value="C:external side of plasma membrane"/>
    <property type="evidence" value="ECO:0007669"/>
    <property type="project" value="InterPro"/>
</dbReference>
<evidence type="ECO:0000313" key="7">
    <source>
        <dbReference type="Proteomes" id="UP001152759"/>
    </source>
</evidence>
<feature type="compositionally biased region" description="Acidic residues" evidence="4">
    <location>
        <begin position="562"/>
        <end position="575"/>
    </location>
</feature>
<protein>
    <recommendedName>
        <fullName evidence="5">RRM domain-containing protein</fullName>
    </recommendedName>
</protein>
<dbReference type="InterPro" id="IPR012677">
    <property type="entry name" value="Nucleotide-bd_a/b_plait_sf"/>
</dbReference>
<feature type="compositionally biased region" description="Polar residues" evidence="4">
    <location>
        <begin position="1"/>
        <end position="10"/>
    </location>
</feature>
<dbReference type="SUPFAM" id="SSF54928">
    <property type="entry name" value="RNA-binding domain, RBD"/>
    <property type="match status" value="1"/>
</dbReference>
<organism evidence="6 7">
    <name type="scientific">Bemisia tabaci</name>
    <name type="common">Sweetpotato whitefly</name>
    <name type="synonym">Aleurodes tabaci</name>
    <dbReference type="NCBI Taxonomy" id="7038"/>
    <lineage>
        <taxon>Eukaryota</taxon>
        <taxon>Metazoa</taxon>
        <taxon>Ecdysozoa</taxon>
        <taxon>Arthropoda</taxon>
        <taxon>Hexapoda</taxon>
        <taxon>Insecta</taxon>
        <taxon>Pterygota</taxon>
        <taxon>Neoptera</taxon>
        <taxon>Paraneoptera</taxon>
        <taxon>Hemiptera</taxon>
        <taxon>Sternorrhyncha</taxon>
        <taxon>Aleyrodoidea</taxon>
        <taxon>Aleyrodidae</taxon>
        <taxon>Aleyrodinae</taxon>
        <taxon>Bemisia</taxon>
    </lineage>
</organism>
<feature type="compositionally biased region" description="Basic and acidic residues" evidence="4">
    <location>
        <begin position="143"/>
        <end position="159"/>
    </location>
</feature>
<feature type="region of interest" description="Disordered" evidence="4">
    <location>
        <begin position="558"/>
        <end position="582"/>
    </location>
</feature>
<dbReference type="Pfam" id="PF23267">
    <property type="entry name" value="ENOX1"/>
    <property type="match status" value="1"/>
</dbReference>
<proteinExistence type="predicted"/>
<dbReference type="Pfam" id="PF00076">
    <property type="entry name" value="RRM_1"/>
    <property type="match status" value="1"/>
</dbReference>
<dbReference type="PANTHER" id="PTHR16001">
    <property type="entry name" value="ECTO-NOX DISULFIDE-THIOL EXCHANGER"/>
    <property type="match status" value="1"/>
</dbReference>
<dbReference type="GO" id="GO:0003723">
    <property type="term" value="F:RNA binding"/>
    <property type="evidence" value="ECO:0007669"/>
    <property type="project" value="UniProtKB-UniRule"/>
</dbReference>
<dbReference type="EMBL" id="OU963864">
    <property type="protein sequence ID" value="CAH0386848.1"/>
    <property type="molecule type" value="Genomic_DNA"/>
</dbReference>
<keyword evidence="3" id="KW-0175">Coiled coil</keyword>
<feature type="compositionally biased region" description="Pro residues" evidence="4">
    <location>
        <begin position="20"/>
        <end position="32"/>
    </location>
</feature>
<name>A0A9P0A9E9_BEMTA</name>
<feature type="domain" description="RRM" evidence="5">
    <location>
        <begin position="307"/>
        <end position="387"/>
    </location>
</feature>
<feature type="region of interest" description="Disordered" evidence="4">
    <location>
        <begin position="1"/>
        <end position="61"/>
    </location>
</feature>
<accession>A0A9P0A9E9</accession>
<dbReference type="GO" id="GO:0007624">
    <property type="term" value="P:ultradian rhythm"/>
    <property type="evidence" value="ECO:0007669"/>
    <property type="project" value="InterPro"/>
</dbReference>
<evidence type="ECO:0000256" key="3">
    <source>
        <dbReference type="SAM" id="Coils"/>
    </source>
</evidence>
<sequence length="781" mass="88231">MAFSFSNALNSGLPRRAGARPPPPGPPPPPQVGPLQLRPGFGRNHPQSDLDVQQQQQHQQMVQQQLMQMISATGHSMLPPGQLLLGPQQFPPPSILNEMHPLDMPPLLKDAPPLDMGLMAQAPTKPPVNLGDLSGAQSLDGNAHSDYDKDKDDGGYEKRERKRKRDRWGNQSTERDYNSSCEEIERDNQDNSVDSNHGKLGGAESHLSTGGGGERPGGGPMWSNLLQQMGTFPPVMGVNPLGIVEPNMNPLMFGMMPQDGAMMDANIFSAGAQGGAKEIIECKDCILYPPNPNMSTPSTRKRPPGCKTIFVGGLPEKTTEDMVREIFARCGDISSIRLNNMKKFCHVRFVEMSSVDNALYLSGYRIKIGQSMDTMYNGRLHVDFAQARDDQYDWECHLRQLQREQRHREKIEQERSRIPSPPPVPHFNEGEANALVEKLKNESSFMKATSVAVAWLERGECIKRNAHLFFCMVQNTNSHIRRIVSEKELCEEELKHVKEKTKARVTKLQAQFNQIERVFSSALHKKVWDHFTKAQRKNIETWKKQAADVKMKEFQESSVVAGDDEMEVSDSEDEAASPLKKDKKDTADTYKLKEENDSLRCQLEAYKNEIDLIRVDHQQEFQNKEKELRIAQQTLKAMQQQLLESKLELMQRETKVKELEVRLSSQDGAETEQNAPEKSEDREADSSANITCPSTNKILERDAKLIGLISMFLHIHPFGAGVDYIWSFVQKLEPTLKPNEIETLMNRFPSIFLQELVGIGANMERRWQFIGFRPSLDLPAS</sequence>
<dbReference type="InterPro" id="IPR000504">
    <property type="entry name" value="RRM_dom"/>
</dbReference>
<feature type="compositionally biased region" description="Low complexity" evidence="4">
    <location>
        <begin position="47"/>
        <end position="61"/>
    </location>
</feature>
<feature type="compositionally biased region" description="Basic and acidic residues" evidence="4">
    <location>
        <begin position="675"/>
        <end position="685"/>
    </location>
</feature>
<feature type="region of interest" description="Disordered" evidence="4">
    <location>
        <begin position="113"/>
        <end position="221"/>
    </location>
</feature>
<dbReference type="KEGG" id="btab:109043850"/>
<evidence type="ECO:0000256" key="4">
    <source>
        <dbReference type="SAM" id="MobiDB-lite"/>
    </source>
</evidence>
<dbReference type="PANTHER" id="PTHR16001:SF4">
    <property type="entry name" value="ECTO-NOX DISULFIDE-THIOL EXCHANGER 1-LIKE PROTEIN"/>
    <property type="match status" value="1"/>
</dbReference>
<feature type="compositionally biased region" description="Polar residues" evidence="4">
    <location>
        <begin position="663"/>
        <end position="674"/>
    </location>
</feature>
<dbReference type="PROSITE" id="PS50102">
    <property type="entry name" value="RRM"/>
    <property type="match status" value="1"/>
</dbReference>
<dbReference type="Gene3D" id="3.30.70.330">
    <property type="match status" value="1"/>
</dbReference>
<feature type="coiled-coil region" evidence="3">
    <location>
        <begin position="480"/>
        <end position="518"/>
    </location>
</feature>
<dbReference type="InterPro" id="IPR038876">
    <property type="entry name" value="ENOX"/>
</dbReference>
<evidence type="ECO:0000256" key="1">
    <source>
        <dbReference type="ARBA" id="ARBA00022884"/>
    </source>
</evidence>
<dbReference type="AlphaFoldDB" id="A0A9P0A9E9"/>
<keyword evidence="7" id="KW-1185">Reference proteome</keyword>